<dbReference type="GO" id="GO:0005576">
    <property type="term" value="C:extracellular region"/>
    <property type="evidence" value="ECO:0007669"/>
    <property type="project" value="UniProtKB-SubCell"/>
</dbReference>
<evidence type="ECO:0000256" key="8">
    <source>
        <dbReference type="ARBA" id="ARBA00023212"/>
    </source>
</evidence>
<feature type="compositionally biased region" description="Basic residues" evidence="9">
    <location>
        <begin position="255"/>
        <end position="267"/>
    </location>
</feature>
<dbReference type="AlphaFoldDB" id="A0A210PV08"/>
<comment type="similarity">
    <text evidence="3">Belongs to the SVBP family.</text>
</comment>
<dbReference type="Proteomes" id="UP000242188">
    <property type="component" value="Unassembled WGS sequence"/>
</dbReference>
<dbReference type="GO" id="GO:0045177">
    <property type="term" value="C:apical part of cell"/>
    <property type="evidence" value="ECO:0007669"/>
    <property type="project" value="TreeGrafter"/>
</dbReference>
<evidence type="ECO:0000256" key="1">
    <source>
        <dbReference type="ARBA" id="ARBA00004245"/>
    </source>
</evidence>
<keyword evidence="5" id="KW-0963">Cytoplasm</keyword>
<evidence type="ECO:0000313" key="11">
    <source>
        <dbReference type="Proteomes" id="UP000242188"/>
    </source>
</evidence>
<dbReference type="GO" id="GO:0031397">
    <property type="term" value="P:negative regulation of protein ubiquitination"/>
    <property type="evidence" value="ECO:0007669"/>
    <property type="project" value="TreeGrafter"/>
</dbReference>
<reference evidence="10 11" key="1">
    <citation type="journal article" date="2017" name="Nat. Ecol. Evol.">
        <title>Scallop genome provides insights into evolution of bilaterian karyotype and development.</title>
        <authorList>
            <person name="Wang S."/>
            <person name="Zhang J."/>
            <person name="Jiao W."/>
            <person name="Li J."/>
            <person name="Xun X."/>
            <person name="Sun Y."/>
            <person name="Guo X."/>
            <person name="Huan P."/>
            <person name="Dong B."/>
            <person name="Zhang L."/>
            <person name="Hu X."/>
            <person name="Sun X."/>
            <person name="Wang J."/>
            <person name="Zhao C."/>
            <person name="Wang Y."/>
            <person name="Wang D."/>
            <person name="Huang X."/>
            <person name="Wang R."/>
            <person name="Lv J."/>
            <person name="Li Y."/>
            <person name="Zhang Z."/>
            <person name="Liu B."/>
            <person name="Lu W."/>
            <person name="Hui Y."/>
            <person name="Liang J."/>
            <person name="Zhou Z."/>
            <person name="Hou R."/>
            <person name="Li X."/>
            <person name="Liu Y."/>
            <person name="Li H."/>
            <person name="Ning X."/>
            <person name="Lin Y."/>
            <person name="Zhao L."/>
            <person name="Xing Q."/>
            <person name="Dou J."/>
            <person name="Li Y."/>
            <person name="Mao J."/>
            <person name="Guo H."/>
            <person name="Dou H."/>
            <person name="Li T."/>
            <person name="Mu C."/>
            <person name="Jiang W."/>
            <person name="Fu Q."/>
            <person name="Fu X."/>
            <person name="Miao Y."/>
            <person name="Liu J."/>
            <person name="Yu Q."/>
            <person name="Li R."/>
            <person name="Liao H."/>
            <person name="Li X."/>
            <person name="Kong Y."/>
            <person name="Jiang Z."/>
            <person name="Chourrout D."/>
            <person name="Li R."/>
            <person name="Bao Z."/>
        </authorList>
    </citation>
    <scope>NUCLEOTIDE SEQUENCE [LARGE SCALE GENOMIC DNA]</scope>
    <source>
        <strain evidence="10 11">PY_sf001</strain>
    </source>
</reference>
<feature type="compositionally biased region" description="Polar residues" evidence="9">
    <location>
        <begin position="278"/>
        <end position="289"/>
    </location>
</feature>
<dbReference type="OrthoDB" id="10035051at2759"/>
<organism evidence="10 11">
    <name type="scientific">Mizuhopecten yessoensis</name>
    <name type="common">Japanese scallop</name>
    <name type="synonym">Patinopecten yessoensis</name>
    <dbReference type="NCBI Taxonomy" id="6573"/>
    <lineage>
        <taxon>Eukaryota</taxon>
        <taxon>Metazoa</taxon>
        <taxon>Spiralia</taxon>
        <taxon>Lophotrochozoa</taxon>
        <taxon>Mollusca</taxon>
        <taxon>Bivalvia</taxon>
        <taxon>Autobranchia</taxon>
        <taxon>Pteriomorphia</taxon>
        <taxon>Pectinida</taxon>
        <taxon>Pectinoidea</taxon>
        <taxon>Pectinidae</taxon>
        <taxon>Mizuhopecten</taxon>
    </lineage>
</organism>
<feature type="region of interest" description="Disordered" evidence="9">
    <location>
        <begin position="502"/>
        <end position="521"/>
    </location>
</feature>
<evidence type="ECO:0000256" key="5">
    <source>
        <dbReference type="ARBA" id="ARBA00022490"/>
    </source>
</evidence>
<sequence length="563" mass="62586">MTAQSVLTKGIFHDFTYLKNVSASPGNDSDAVGSALGGRVPMYMDGNAPAVIRLTHTSPNSKPTSAYSTISGRNRLFDLNETIVVQESHHNGTITGHHPEYKAAQSHSQSFIYPDKSPTRNGTFTVKQSLSQIQDSRALDVADIHSLLTSDANRRPSSRQCVFRENAYKENKQTDHELTDLARCKTSTSTRSNIGLIEETDNHACPSGNSDEDNGDEDNGDKMEEKDEVGDTLPLTGNPYMQQPDLVHSVPNKSSTKKGKKNKKRSKSSLSTKMKTKLQASNRLYQQSKIKIPPATKVKSEKETSNKASVGELSNLTSVLQTQCKPITLMKHEQVIASSQKHSHRSGAMSEILRPKVVHIDALKPFSKSSGGSRGGGIDSPSSQNKLPQMTMNSLVQQNSSQEPGIQMSPGSDLLNTSKSYLHNENRVTYYQTSANEIAKVTKVYLSEKHSGTMKDCGMEYPCAPPATPTPDQLKKVEYVPSMNDIRAQRAVKLKLQVLEKEASKKTERQKEEKARQEKLQMKDREKELKIRQRNEIYALNKAMTELEQQRFQEFCSKRGIVL</sequence>
<dbReference type="EMBL" id="NEDP02005475">
    <property type="protein sequence ID" value="OWF40296.1"/>
    <property type="molecule type" value="Genomic_DNA"/>
</dbReference>
<feature type="compositionally biased region" description="Acidic residues" evidence="9">
    <location>
        <begin position="210"/>
        <end position="219"/>
    </location>
</feature>
<evidence type="ECO:0000313" key="10">
    <source>
        <dbReference type="EMBL" id="OWF40296.1"/>
    </source>
</evidence>
<dbReference type="GO" id="GO:0005856">
    <property type="term" value="C:cytoskeleton"/>
    <property type="evidence" value="ECO:0007669"/>
    <property type="project" value="UniProtKB-SubCell"/>
</dbReference>
<evidence type="ECO:0000256" key="9">
    <source>
        <dbReference type="SAM" id="MobiDB-lite"/>
    </source>
</evidence>
<evidence type="ECO:0000256" key="3">
    <source>
        <dbReference type="ARBA" id="ARBA00006072"/>
    </source>
</evidence>
<dbReference type="Pfam" id="PF15674">
    <property type="entry name" value="CCDC23"/>
    <property type="match status" value="1"/>
</dbReference>
<keyword evidence="8" id="KW-0206">Cytoskeleton</keyword>
<keyword evidence="7" id="KW-0175">Coiled coil</keyword>
<evidence type="ECO:0000256" key="6">
    <source>
        <dbReference type="ARBA" id="ARBA00022525"/>
    </source>
</evidence>
<feature type="compositionally biased region" description="Polar residues" evidence="9">
    <location>
        <begin position="384"/>
        <end position="404"/>
    </location>
</feature>
<feature type="region of interest" description="Disordered" evidence="9">
    <location>
        <begin position="365"/>
        <end position="418"/>
    </location>
</feature>
<accession>A0A210PV08</accession>
<dbReference type="STRING" id="6573.A0A210PV08"/>
<feature type="region of interest" description="Disordered" evidence="9">
    <location>
        <begin position="192"/>
        <end position="306"/>
    </location>
</feature>
<comment type="caution">
    <text evidence="10">The sequence shown here is derived from an EMBL/GenBank/DDBJ whole genome shotgun (WGS) entry which is preliminary data.</text>
</comment>
<dbReference type="GO" id="GO:0009306">
    <property type="term" value="P:protein secretion"/>
    <property type="evidence" value="ECO:0007669"/>
    <property type="project" value="TreeGrafter"/>
</dbReference>
<dbReference type="InterPro" id="IPR031378">
    <property type="entry name" value="SVBP"/>
</dbReference>
<comment type="subcellular location">
    <subcellularLocation>
        <location evidence="1">Cytoplasm</location>
        <location evidence="1">Cytoskeleton</location>
    </subcellularLocation>
    <subcellularLocation>
        <location evidence="2">Secreted</location>
    </subcellularLocation>
</comment>
<keyword evidence="11" id="KW-1185">Reference proteome</keyword>
<dbReference type="PANTHER" id="PTHR34762:SF1">
    <property type="entry name" value="SMALL VASOHIBIN-BINDING PROTEIN"/>
    <property type="match status" value="1"/>
</dbReference>
<keyword evidence="6" id="KW-0964">Secreted</keyword>
<protein>
    <recommendedName>
        <fullName evidence="4">Small vasohibin-binding protein</fullName>
    </recommendedName>
</protein>
<dbReference type="PANTHER" id="PTHR34762">
    <property type="entry name" value="SMALL VASOHIBIN-BINDING PROTEIN"/>
    <property type="match status" value="1"/>
</dbReference>
<evidence type="ECO:0000256" key="4">
    <source>
        <dbReference type="ARBA" id="ARBA00018251"/>
    </source>
</evidence>
<gene>
    <name evidence="10" type="ORF">KP79_PYT21650</name>
</gene>
<name>A0A210PV08_MIZYE</name>
<evidence type="ECO:0000256" key="2">
    <source>
        <dbReference type="ARBA" id="ARBA00004613"/>
    </source>
</evidence>
<proteinExistence type="inferred from homology"/>
<evidence type="ECO:0000256" key="7">
    <source>
        <dbReference type="ARBA" id="ARBA00023054"/>
    </source>
</evidence>